<dbReference type="EMBL" id="CP031395">
    <property type="protein sequence ID" value="QBK06256.1"/>
    <property type="molecule type" value="Genomic_DNA"/>
</dbReference>
<evidence type="ECO:0000256" key="5">
    <source>
        <dbReference type="SAM" id="MobiDB-lite"/>
    </source>
</evidence>
<feature type="transmembrane region" description="Helical" evidence="6">
    <location>
        <begin position="452"/>
        <end position="479"/>
    </location>
</feature>
<name>A0A4P6UNB6_9BURK</name>
<dbReference type="AlphaFoldDB" id="A0A4P6UNB6"/>
<comment type="subcellular location">
    <subcellularLocation>
        <location evidence="1">Membrane</location>
        <topology evidence="1">Multi-pass membrane protein</topology>
    </subcellularLocation>
</comment>
<evidence type="ECO:0000259" key="7">
    <source>
        <dbReference type="PROSITE" id="PS50801"/>
    </source>
</evidence>
<gene>
    <name evidence="8" type="ORF">DW355_17420</name>
</gene>
<feature type="region of interest" description="Disordered" evidence="5">
    <location>
        <begin position="328"/>
        <end position="350"/>
    </location>
</feature>
<dbReference type="InterPro" id="IPR001902">
    <property type="entry name" value="SLC26A/SulP_fam"/>
</dbReference>
<evidence type="ECO:0000313" key="9">
    <source>
        <dbReference type="Proteomes" id="UP000292939"/>
    </source>
</evidence>
<dbReference type="GO" id="GO:0055085">
    <property type="term" value="P:transmembrane transport"/>
    <property type="evidence" value="ECO:0007669"/>
    <property type="project" value="InterPro"/>
</dbReference>
<feature type="domain" description="STAS" evidence="7">
    <location>
        <begin position="488"/>
        <end position="605"/>
    </location>
</feature>
<feature type="transmembrane region" description="Helical" evidence="6">
    <location>
        <begin position="198"/>
        <end position="217"/>
    </location>
</feature>
<dbReference type="OrthoDB" id="9769739at2"/>
<evidence type="ECO:0000256" key="2">
    <source>
        <dbReference type="ARBA" id="ARBA00022692"/>
    </source>
</evidence>
<dbReference type="CDD" id="cd07042">
    <property type="entry name" value="STAS_SulP_like_sulfate_transporter"/>
    <property type="match status" value="1"/>
</dbReference>
<protein>
    <submittedName>
        <fullName evidence="8">STAS domain-containing protein</fullName>
    </submittedName>
</protein>
<dbReference type="KEGG" id="hgr:DW355_17420"/>
<proteinExistence type="predicted"/>
<evidence type="ECO:0000256" key="4">
    <source>
        <dbReference type="ARBA" id="ARBA00023136"/>
    </source>
</evidence>
<dbReference type="GO" id="GO:0016020">
    <property type="term" value="C:membrane"/>
    <property type="evidence" value="ECO:0007669"/>
    <property type="project" value="UniProtKB-SubCell"/>
</dbReference>
<keyword evidence="4 6" id="KW-0472">Membrane</keyword>
<feature type="transmembrane region" description="Helical" evidence="6">
    <location>
        <begin position="388"/>
        <end position="409"/>
    </location>
</feature>
<dbReference type="PANTHER" id="PTHR11814">
    <property type="entry name" value="SULFATE TRANSPORTER"/>
    <property type="match status" value="1"/>
</dbReference>
<evidence type="ECO:0000256" key="1">
    <source>
        <dbReference type="ARBA" id="ARBA00004141"/>
    </source>
</evidence>
<feature type="transmembrane region" description="Helical" evidence="6">
    <location>
        <begin position="297"/>
        <end position="317"/>
    </location>
</feature>
<dbReference type="InterPro" id="IPR002645">
    <property type="entry name" value="STAS_dom"/>
</dbReference>
<keyword evidence="2 6" id="KW-0812">Transmembrane</keyword>
<reference evidence="8 9" key="1">
    <citation type="submission" date="2018-07" db="EMBL/GenBank/DDBJ databases">
        <title>Exploring interactions and the metabolic potential of the ultra-small soil bacteria Hylemonella gracilis.</title>
        <authorList>
            <person name="Tyc O."/>
            <person name="Kulkarni P."/>
            <person name="Gawehns F."/>
            <person name="Hundscheid M."/>
            <person name="Zweers H."/>
            <person name="Garbeva P."/>
        </authorList>
    </citation>
    <scope>NUCLEOTIDE SEQUENCE [LARGE SCALE GENOMIC DNA]</scope>
    <source>
        <strain evidence="8 9">NS1</strain>
    </source>
</reference>
<accession>A0A4P6UNB6</accession>
<dbReference type="RefSeq" id="WP_131282021.1">
    <property type="nucleotide sequence ID" value="NZ_CP031395.1"/>
</dbReference>
<evidence type="ECO:0000313" key="8">
    <source>
        <dbReference type="EMBL" id="QBK06256.1"/>
    </source>
</evidence>
<dbReference type="SUPFAM" id="SSF52091">
    <property type="entry name" value="SpoIIaa-like"/>
    <property type="match status" value="1"/>
</dbReference>
<keyword evidence="3 6" id="KW-1133">Transmembrane helix</keyword>
<sequence length="612" mass="64225">MSKDKPVPQGQTETSAVATVLASLAPFRPKLLETLPGYTRTHFARDVGAGLTVGIVALPLAMAFAIASGLKPEAGLFTAVIAGFLISALGGSRVQIGGPAGAFIVIVYGILERHGLANLLIATVMSGLMLFLMGLFKLGTLVRFIPIAVVIGFTNGIAVLIMLSQLKDFLGLSLEHPPAGFFAQIEALRLTLHTVNPAALGIALGTLALVVVWQRGLPGLTSDGRATLKTRVLSSRVLFAASRLSVVPGTIVALILATLITWALNLPIETIGSKFGGIPATLPSLAWPAFSWDGVRFLLMPAFTLALLGAIESLLCARIADGVCAARPPEGAPTGAREGAGRSTSEDRHDPNQELMAQGVANIVTPFFGGMPATGTIARTVTNAKSGAVSPVAGMVHALTLLAVMLVAAPLASHVPLAALAGILMVVAWNMGEWREFAHLRQYRLPYRVTLLAVFTLTVVADLTVAVEVGLVAACLTFIYRISSLTRSETVPQARPGVLAWRLYGALFFGAVKLIEDIERQLGEAGTAATTTRVLVLDLKNLLYIDSSGADTLRDLQRSCARQGVHLVLCGLSHQPLDMARRAGLLAGLPEENIRPDLAAGLDRARALAGAD</sequence>
<dbReference type="Gene3D" id="3.30.750.24">
    <property type="entry name" value="STAS domain"/>
    <property type="match status" value="1"/>
</dbReference>
<evidence type="ECO:0000256" key="6">
    <source>
        <dbReference type="SAM" id="Phobius"/>
    </source>
</evidence>
<dbReference type="Pfam" id="PF01740">
    <property type="entry name" value="STAS"/>
    <property type="match status" value="1"/>
</dbReference>
<feature type="transmembrane region" description="Helical" evidence="6">
    <location>
        <begin position="47"/>
        <end position="67"/>
    </location>
</feature>
<feature type="transmembrane region" description="Helical" evidence="6">
    <location>
        <begin position="116"/>
        <end position="136"/>
    </location>
</feature>
<feature type="transmembrane region" description="Helical" evidence="6">
    <location>
        <begin position="237"/>
        <end position="264"/>
    </location>
</feature>
<feature type="transmembrane region" description="Helical" evidence="6">
    <location>
        <begin position="74"/>
        <end position="96"/>
    </location>
</feature>
<dbReference type="PROSITE" id="PS50801">
    <property type="entry name" value="STAS"/>
    <property type="match status" value="1"/>
</dbReference>
<feature type="transmembrane region" description="Helical" evidence="6">
    <location>
        <begin position="143"/>
        <end position="163"/>
    </location>
</feature>
<organism evidence="8 9">
    <name type="scientific">Hylemonella gracilis</name>
    <dbReference type="NCBI Taxonomy" id="80880"/>
    <lineage>
        <taxon>Bacteria</taxon>
        <taxon>Pseudomonadati</taxon>
        <taxon>Pseudomonadota</taxon>
        <taxon>Betaproteobacteria</taxon>
        <taxon>Burkholderiales</taxon>
        <taxon>Comamonadaceae</taxon>
        <taxon>Hylemonella</taxon>
    </lineage>
</organism>
<dbReference type="Proteomes" id="UP000292939">
    <property type="component" value="Chromosome"/>
</dbReference>
<feature type="transmembrane region" description="Helical" evidence="6">
    <location>
        <begin position="415"/>
        <end position="432"/>
    </location>
</feature>
<dbReference type="InterPro" id="IPR036513">
    <property type="entry name" value="STAS_dom_sf"/>
</dbReference>
<dbReference type="Pfam" id="PF00916">
    <property type="entry name" value="Sulfate_transp"/>
    <property type="match status" value="2"/>
</dbReference>
<dbReference type="InterPro" id="IPR011547">
    <property type="entry name" value="SLC26A/SulP_dom"/>
</dbReference>
<evidence type="ECO:0000256" key="3">
    <source>
        <dbReference type="ARBA" id="ARBA00022989"/>
    </source>
</evidence>